<evidence type="ECO:0000313" key="11">
    <source>
        <dbReference type="Proteomes" id="UP000050949"/>
    </source>
</evidence>
<evidence type="ECO:0000256" key="4">
    <source>
        <dbReference type="ARBA" id="ARBA00022597"/>
    </source>
</evidence>
<feature type="transmembrane region" description="Helical" evidence="9">
    <location>
        <begin position="241"/>
        <end position="262"/>
    </location>
</feature>
<dbReference type="InterPro" id="IPR050303">
    <property type="entry name" value="GatZ_KbaZ_carbometab"/>
</dbReference>
<keyword evidence="5" id="KW-0598">Phosphotransferase system</keyword>
<feature type="transmembrane region" description="Helical" evidence="9">
    <location>
        <begin position="125"/>
        <end position="148"/>
    </location>
</feature>
<dbReference type="PATRIC" id="fig|1122147.4.peg.1749"/>
<evidence type="ECO:0000256" key="2">
    <source>
        <dbReference type="ARBA" id="ARBA00022448"/>
    </source>
</evidence>
<evidence type="ECO:0000256" key="5">
    <source>
        <dbReference type="ARBA" id="ARBA00022683"/>
    </source>
</evidence>
<dbReference type="GO" id="GO:0009401">
    <property type="term" value="P:phosphoenolpyruvate-dependent sugar phosphotransferase system"/>
    <property type="evidence" value="ECO:0007669"/>
    <property type="project" value="UniProtKB-KW"/>
</dbReference>
<evidence type="ECO:0000256" key="9">
    <source>
        <dbReference type="SAM" id="Phobius"/>
    </source>
</evidence>
<evidence type="ECO:0000256" key="1">
    <source>
        <dbReference type="ARBA" id="ARBA00004651"/>
    </source>
</evidence>
<evidence type="ECO:0000256" key="8">
    <source>
        <dbReference type="ARBA" id="ARBA00023136"/>
    </source>
</evidence>
<organism evidence="10 11">
    <name type="scientific">Schleiferilactobacillus harbinensis DSM 16991</name>
    <dbReference type="NCBI Taxonomy" id="1122147"/>
    <lineage>
        <taxon>Bacteria</taxon>
        <taxon>Bacillati</taxon>
        <taxon>Bacillota</taxon>
        <taxon>Bacilli</taxon>
        <taxon>Lactobacillales</taxon>
        <taxon>Lactobacillaceae</taxon>
        <taxon>Schleiferilactobacillus</taxon>
    </lineage>
</organism>
<dbReference type="RefSeq" id="WP_035440059.1">
    <property type="nucleotide sequence ID" value="NZ_AUEH01000014.1"/>
</dbReference>
<dbReference type="EMBL" id="AZFW01000153">
    <property type="protein sequence ID" value="KRM23575.1"/>
    <property type="molecule type" value="Genomic_DNA"/>
</dbReference>
<keyword evidence="2" id="KW-0813">Transport</keyword>
<dbReference type="PROSITE" id="PS51108">
    <property type="entry name" value="PTS_EIID"/>
    <property type="match status" value="1"/>
</dbReference>
<proteinExistence type="predicted"/>
<feature type="transmembrane region" description="Helical" evidence="9">
    <location>
        <begin position="197"/>
        <end position="221"/>
    </location>
</feature>
<comment type="subcellular location">
    <subcellularLocation>
        <location evidence="1">Cell membrane</location>
        <topology evidence="1">Multi-pass membrane protein</topology>
    </subcellularLocation>
</comment>
<dbReference type="eggNOG" id="COG3716">
    <property type="taxonomic scope" value="Bacteria"/>
</dbReference>
<dbReference type="InterPro" id="IPR004704">
    <property type="entry name" value="PTS_IID_man"/>
</dbReference>
<protein>
    <submittedName>
        <fullName evidence="10">N-acetylgalactosamine-specific PTS system IID component</fullName>
    </submittedName>
</protein>
<dbReference type="PANTHER" id="PTHR32502:SF5">
    <property type="entry name" value="N-ACETYLGALACTOSAMINE PERMEASE IID COMPONENT-RELATED"/>
    <property type="match status" value="1"/>
</dbReference>
<dbReference type="GO" id="GO:0005886">
    <property type="term" value="C:plasma membrane"/>
    <property type="evidence" value="ECO:0007669"/>
    <property type="project" value="UniProtKB-SubCell"/>
</dbReference>
<evidence type="ECO:0000313" key="10">
    <source>
        <dbReference type="EMBL" id="KRM23575.1"/>
    </source>
</evidence>
<dbReference type="AlphaFoldDB" id="A0A0R1WZQ9"/>
<evidence type="ECO:0000256" key="3">
    <source>
        <dbReference type="ARBA" id="ARBA00022475"/>
    </source>
</evidence>
<keyword evidence="8 9" id="KW-0472">Membrane</keyword>
<comment type="caution">
    <text evidence="10">The sequence shown here is derived from an EMBL/GenBank/DDBJ whole genome shotgun (WGS) entry which is preliminary data.</text>
</comment>
<accession>A0A0R1WZQ9</accession>
<reference evidence="10 11" key="1">
    <citation type="journal article" date="2015" name="Genome Announc.">
        <title>Expanding the biotechnology potential of lactobacilli through comparative genomics of 213 strains and associated genera.</title>
        <authorList>
            <person name="Sun Z."/>
            <person name="Harris H.M."/>
            <person name="McCann A."/>
            <person name="Guo C."/>
            <person name="Argimon S."/>
            <person name="Zhang W."/>
            <person name="Yang X."/>
            <person name="Jeffery I.B."/>
            <person name="Cooney J.C."/>
            <person name="Kagawa T.F."/>
            <person name="Liu W."/>
            <person name="Song Y."/>
            <person name="Salvetti E."/>
            <person name="Wrobel A."/>
            <person name="Rasinkangas P."/>
            <person name="Parkhill J."/>
            <person name="Rea M.C."/>
            <person name="O'Sullivan O."/>
            <person name="Ritari J."/>
            <person name="Douillard F.P."/>
            <person name="Paul Ross R."/>
            <person name="Yang R."/>
            <person name="Briner A.E."/>
            <person name="Felis G.E."/>
            <person name="de Vos W.M."/>
            <person name="Barrangou R."/>
            <person name="Klaenhammer T.R."/>
            <person name="Caufield P.W."/>
            <person name="Cui Y."/>
            <person name="Zhang H."/>
            <person name="O'Toole P.W."/>
        </authorList>
    </citation>
    <scope>NUCLEOTIDE SEQUENCE [LARGE SCALE GENOMIC DNA]</scope>
    <source>
        <strain evidence="10 11">DSM 16991</strain>
    </source>
</reference>
<keyword evidence="3" id="KW-1003">Cell membrane</keyword>
<dbReference type="PANTHER" id="PTHR32502">
    <property type="entry name" value="N-ACETYLGALACTOSAMINE PERMEASE II COMPONENT-RELATED"/>
    <property type="match status" value="1"/>
</dbReference>
<evidence type="ECO:0000256" key="6">
    <source>
        <dbReference type="ARBA" id="ARBA00022692"/>
    </source>
</evidence>
<name>A0A0R1WZQ9_9LACO</name>
<gene>
    <name evidence="10" type="ORF">FC91_GL001690</name>
</gene>
<feature type="transmembrane region" description="Helical" evidence="9">
    <location>
        <begin position="154"/>
        <end position="176"/>
    </location>
</feature>
<keyword evidence="6 9" id="KW-0812">Transmembrane</keyword>
<evidence type="ECO:0000256" key="7">
    <source>
        <dbReference type="ARBA" id="ARBA00022989"/>
    </source>
</evidence>
<dbReference type="GeneID" id="78509403"/>
<keyword evidence="4" id="KW-0762">Sugar transport</keyword>
<feature type="transmembrane region" description="Helical" evidence="9">
    <location>
        <begin position="269"/>
        <end position="290"/>
    </location>
</feature>
<dbReference type="Pfam" id="PF03613">
    <property type="entry name" value="EIID-AGA"/>
    <property type="match status" value="1"/>
</dbReference>
<keyword evidence="7 9" id="KW-1133">Transmembrane helix</keyword>
<dbReference type="OrthoDB" id="9795582at2"/>
<sequence length="295" mass="32836">MASEEKTFKDVEQTQIPDTYQDPTVRKVITEKDLHKMVWRSLMLQSSFNYERMQGGGWTYSLIPGLKKIHTNQKDLGYSLLDNLQFYNTHPFLVTFIQGIIIAMEENKENRSTIRGIKVALMGPLGGIGDALFWLTLLPITGGIGVSLSEQGNIFGPILFLILFNAVHFFLLFWLMDYGYNTGTRAIATMREKTQEISRAATMIGLAVVGGLTASYVKFAFTGTNNVVAIGKMKMNIQTGIIDKIMPALMPVAYVFFCYWMLKKGRSPLTLIGITLLIGLVGAAVGLFAWPAVIK</sequence>
<dbReference type="Proteomes" id="UP000050949">
    <property type="component" value="Unassembled WGS sequence"/>
</dbReference>